<feature type="transmembrane region" description="Helical" evidence="1">
    <location>
        <begin position="56"/>
        <end position="76"/>
    </location>
</feature>
<evidence type="ECO:0000313" key="3">
    <source>
        <dbReference type="Proteomes" id="UP000291562"/>
    </source>
</evidence>
<organism evidence="2 3">
    <name type="scientific">Pseudolysobacter antarcticus</name>
    <dbReference type="NCBI Taxonomy" id="2511995"/>
    <lineage>
        <taxon>Bacteria</taxon>
        <taxon>Pseudomonadati</taxon>
        <taxon>Pseudomonadota</taxon>
        <taxon>Gammaproteobacteria</taxon>
        <taxon>Lysobacterales</taxon>
        <taxon>Rhodanobacteraceae</taxon>
        <taxon>Pseudolysobacter</taxon>
    </lineage>
</organism>
<dbReference type="Proteomes" id="UP000291562">
    <property type="component" value="Plasmid unnamed1"/>
</dbReference>
<keyword evidence="1" id="KW-1133">Transmembrane helix</keyword>
<keyword evidence="3" id="KW-1185">Reference proteome</keyword>
<geneLocation type="plasmid" evidence="2">
    <name>unnamed1</name>
</geneLocation>
<gene>
    <name evidence="2" type="ORF">ELE36_00110</name>
</gene>
<dbReference type="EMBL" id="CP035703">
    <property type="protein sequence ID" value="QBB68905.1"/>
    <property type="molecule type" value="Genomic_DNA"/>
</dbReference>
<reference evidence="2 3" key="1">
    <citation type="submission" date="2019-01" db="EMBL/GenBank/DDBJ databases">
        <title>Pseudolysobacter antarctica gen. nov., sp. nov., isolated from Fildes Peninsula, Antarctica.</title>
        <authorList>
            <person name="Wei Z."/>
            <person name="Peng F."/>
        </authorList>
    </citation>
    <scope>NUCLEOTIDE SEQUENCE [LARGE SCALE GENOMIC DNA]</scope>
    <source>
        <strain evidence="2 3">AQ6-296</strain>
        <plasmid evidence="2 3">unnamed1</plasmid>
    </source>
</reference>
<proteinExistence type="predicted"/>
<keyword evidence="2" id="KW-0614">Plasmid</keyword>
<keyword evidence="1" id="KW-0472">Membrane</keyword>
<sequence>MKIFSTPSTFGRQPSAYLLGLLCLAAPVTAICAEVAHKLTCILFDTASSELTMPMIALWGVVAFFAVMAAYHGAIAHRCSAILYHRWLR</sequence>
<accession>A0A411HEJ2</accession>
<evidence type="ECO:0000313" key="2">
    <source>
        <dbReference type="EMBL" id="QBB68905.1"/>
    </source>
</evidence>
<name>A0A411HEJ2_9GAMM</name>
<dbReference type="KEGG" id="xbc:ELE36_00110"/>
<evidence type="ECO:0000256" key="1">
    <source>
        <dbReference type="SAM" id="Phobius"/>
    </source>
</evidence>
<protein>
    <submittedName>
        <fullName evidence="2">Uncharacterized protein</fullName>
    </submittedName>
</protein>
<dbReference type="RefSeq" id="WP_129831156.1">
    <property type="nucleotide sequence ID" value="NZ_CP035703.1"/>
</dbReference>
<keyword evidence="1" id="KW-0812">Transmembrane</keyword>
<dbReference type="AlphaFoldDB" id="A0A411HEJ2"/>